<keyword evidence="3" id="KW-0472">Membrane</keyword>
<reference evidence="4" key="2">
    <citation type="submission" date="2022-10" db="EMBL/GenBank/DDBJ databases">
        <authorList>
            <consortium name="ENA_rothamsted_submissions"/>
            <consortium name="culmorum"/>
            <person name="King R."/>
        </authorList>
    </citation>
    <scope>NUCLEOTIDE SEQUENCE</scope>
</reference>
<keyword evidence="3" id="KW-1133">Transmembrane helix</keyword>
<dbReference type="OrthoDB" id="7255276at2759"/>
<accession>A0A9P0DHH5</accession>
<evidence type="ECO:0000256" key="3">
    <source>
        <dbReference type="SAM" id="Phobius"/>
    </source>
</evidence>
<evidence type="ECO:0000313" key="4">
    <source>
        <dbReference type="EMBL" id="CAH1117691.1"/>
    </source>
</evidence>
<sequence>MQNNYQIYKFTEDDSSAHSWSNSHTRKLFKMKVVALIFAFIAVAAAAPQLQVQPQAVRSSVGAVRDASKDAVILRYDNDNIGVDGYNYAVETSDGQARQEQGQLQNAGTDDEHLAVQGRYSYTGPDGILYEVVYVADKDGFRATGAHLPVAP</sequence>
<feature type="transmembrane region" description="Helical" evidence="3">
    <location>
        <begin position="33"/>
        <end position="50"/>
    </location>
</feature>
<evidence type="ECO:0000256" key="2">
    <source>
        <dbReference type="PROSITE-ProRule" id="PRU00497"/>
    </source>
</evidence>
<dbReference type="PANTHER" id="PTHR10380:SF218">
    <property type="entry name" value="ADULT CUTICLE PROTEIN 65AA-RELATED"/>
    <property type="match status" value="1"/>
</dbReference>
<dbReference type="PROSITE" id="PS51155">
    <property type="entry name" value="CHIT_BIND_RR_2"/>
    <property type="match status" value="1"/>
</dbReference>
<keyword evidence="5" id="KW-1185">Reference proteome</keyword>
<dbReference type="PRINTS" id="PR00947">
    <property type="entry name" value="CUTICLE"/>
</dbReference>
<evidence type="ECO:0000256" key="1">
    <source>
        <dbReference type="ARBA" id="ARBA00022460"/>
    </source>
</evidence>
<keyword evidence="1 2" id="KW-0193">Cuticle</keyword>
<dbReference type="InterPro" id="IPR031311">
    <property type="entry name" value="CHIT_BIND_RR_consensus"/>
</dbReference>
<dbReference type="AlphaFoldDB" id="A0A9P0DHH5"/>
<dbReference type="Proteomes" id="UP001153737">
    <property type="component" value="Chromosome 10"/>
</dbReference>
<organism evidence="4 5">
    <name type="scientific">Phaedon cochleariae</name>
    <name type="common">Mustard beetle</name>
    <dbReference type="NCBI Taxonomy" id="80249"/>
    <lineage>
        <taxon>Eukaryota</taxon>
        <taxon>Metazoa</taxon>
        <taxon>Ecdysozoa</taxon>
        <taxon>Arthropoda</taxon>
        <taxon>Hexapoda</taxon>
        <taxon>Insecta</taxon>
        <taxon>Pterygota</taxon>
        <taxon>Neoptera</taxon>
        <taxon>Endopterygota</taxon>
        <taxon>Coleoptera</taxon>
        <taxon>Polyphaga</taxon>
        <taxon>Cucujiformia</taxon>
        <taxon>Chrysomeloidea</taxon>
        <taxon>Chrysomelidae</taxon>
        <taxon>Chrysomelinae</taxon>
        <taxon>Chrysomelini</taxon>
        <taxon>Phaedon</taxon>
    </lineage>
</organism>
<dbReference type="InterPro" id="IPR050468">
    <property type="entry name" value="Cuticle_Struct_Prot"/>
</dbReference>
<dbReference type="InterPro" id="IPR000618">
    <property type="entry name" value="Insect_cuticle"/>
</dbReference>
<reference evidence="4" key="1">
    <citation type="submission" date="2022-01" db="EMBL/GenBank/DDBJ databases">
        <authorList>
            <person name="King R."/>
        </authorList>
    </citation>
    <scope>NUCLEOTIDE SEQUENCE</scope>
</reference>
<gene>
    <name evidence="4" type="ORF">PHAECO_LOCUS1836</name>
</gene>
<name>A0A9P0DHH5_PHACE</name>
<proteinExistence type="predicted"/>
<dbReference type="GO" id="GO:0008010">
    <property type="term" value="F:structural constituent of chitin-based larval cuticle"/>
    <property type="evidence" value="ECO:0007669"/>
    <property type="project" value="TreeGrafter"/>
</dbReference>
<dbReference type="Pfam" id="PF00379">
    <property type="entry name" value="Chitin_bind_4"/>
    <property type="match status" value="1"/>
</dbReference>
<dbReference type="EMBL" id="OU896716">
    <property type="protein sequence ID" value="CAH1117691.1"/>
    <property type="molecule type" value="Genomic_DNA"/>
</dbReference>
<protein>
    <submittedName>
        <fullName evidence="4">Uncharacterized protein</fullName>
    </submittedName>
</protein>
<dbReference type="PROSITE" id="PS00233">
    <property type="entry name" value="CHIT_BIND_RR_1"/>
    <property type="match status" value="1"/>
</dbReference>
<dbReference type="PANTHER" id="PTHR10380">
    <property type="entry name" value="CUTICLE PROTEIN"/>
    <property type="match status" value="1"/>
</dbReference>
<dbReference type="GO" id="GO:0062129">
    <property type="term" value="C:chitin-based extracellular matrix"/>
    <property type="evidence" value="ECO:0007669"/>
    <property type="project" value="TreeGrafter"/>
</dbReference>
<evidence type="ECO:0000313" key="5">
    <source>
        <dbReference type="Proteomes" id="UP001153737"/>
    </source>
</evidence>
<keyword evidence="3" id="KW-0812">Transmembrane</keyword>